<dbReference type="Proteomes" id="UP000216478">
    <property type="component" value="Unassembled WGS sequence"/>
</dbReference>
<sequence>MFALCVFCRFWRKAGGLFILETCPAFSIVAMREGQNKEF</sequence>
<comment type="caution">
    <text evidence="1">The sequence shown here is derived from an EMBL/GenBank/DDBJ whole genome shotgun (WGS) entry which is preliminary data.</text>
</comment>
<gene>
    <name evidence="1" type="ORF">CEV33_1587</name>
</gene>
<accession>A0A256FB79</accession>
<evidence type="ECO:0000313" key="2">
    <source>
        <dbReference type="Proteomes" id="UP000216478"/>
    </source>
</evidence>
<dbReference type="EMBL" id="NNRL01000161">
    <property type="protein sequence ID" value="OYR12023.1"/>
    <property type="molecule type" value="Genomic_DNA"/>
</dbReference>
<dbReference type="AlphaFoldDB" id="A0A256FB79"/>
<protein>
    <submittedName>
        <fullName evidence="1">Uncharacterized protein</fullName>
    </submittedName>
</protein>
<name>A0A256FB79_9HYPH</name>
<organism evidence="1 2">
    <name type="scientific">Brucella grignonensis</name>
    <dbReference type="NCBI Taxonomy" id="94627"/>
    <lineage>
        <taxon>Bacteria</taxon>
        <taxon>Pseudomonadati</taxon>
        <taxon>Pseudomonadota</taxon>
        <taxon>Alphaproteobacteria</taxon>
        <taxon>Hyphomicrobiales</taxon>
        <taxon>Brucellaceae</taxon>
        <taxon>Brucella/Ochrobactrum group</taxon>
        <taxon>Brucella</taxon>
    </lineage>
</organism>
<reference evidence="1 2" key="1">
    <citation type="submission" date="2017-07" db="EMBL/GenBank/DDBJ databases">
        <title>Phylogenetic study on the rhizospheric bacterium Ochrobactrum sp. A44.</title>
        <authorList>
            <person name="Krzyzanowska D.M."/>
            <person name="Ossowicki A."/>
            <person name="Rajewska M."/>
            <person name="Maciag T."/>
            <person name="Kaczynski Z."/>
            <person name="Czerwicka M."/>
            <person name="Jafra S."/>
        </authorList>
    </citation>
    <scope>NUCLEOTIDE SEQUENCE [LARGE SCALE GENOMIC DNA]</scope>
    <source>
        <strain evidence="1 2">OgA9a</strain>
    </source>
</reference>
<keyword evidence="2" id="KW-1185">Reference proteome</keyword>
<proteinExistence type="predicted"/>
<evidence type="ECO:0000313" key="1">
    <source>
        <dbReference type="EMBL" id="OYR12023.1"/>
    </source>
</evidence>